<evidence type="ECO:0000313" key="2">
    <source>
        <dbReference type="Proteomes" id="UP000807825"/>
    </source>
</evidence>
<sequence length="57" mass="6543">MTIKEEKDKRKPYVWVRDAAGNEFLCPADALKSPNDAPKEELKSCIDVESLRKHVEI</sequence>
<accession>A0A9D6Z4S6</accession>
<dbReference type="EMBL" id="JACRDE010000463">
    <property type="protein sequence ID" value="MBI5251324.1"/>
    <property type="molecule type" value="Genomic_DNA"/>
</dbReference>
<proteinExistence type="predicted"/>
<evidence type="ECO:0000313" key="1">
    <source>
        <dbReference type="EMBL" id="MBI5251324.1"/>
    </source>
</evidence>
<organism evidence="1 2">
    <name type="scientific">Desulfomonile tiedjei</name>
    <dbReference type="NCBI Taxonomy" id="2358"/>
    <lineage>
        <taxon>Bacteria</taxon>
        <taxon>Pseudomonadati</taxon>
        <taxon>Thermodesulfobacteriota</taxon>
        <taxon>Desulfomonilia</taxon>
        <taxon>Desulfomonilales</taxon>
        <taxon>Desulfomonilaceae</taxon>
        <taxon>Desulfomonile</taxon>
    </lineage>
</organism>
<reference evidence="1" key="1">
    <citation type="submission" date="2020-07" db="EMBL/GenBank/DDBJ databases">
        <title>Huge and variable diversity of episymbiotic CPR bacteria and DPANN archaea in groundwater ecosystems.</title>
        <authorList>
            <person name="He C.Y."/>
            <person name="Keren R."/>
            <person name="Whittaker M."/>
            <person name="Farag I.F."/>
            <person name="Doudna J."/>
            <person name="Cate J.H.D."/>
            <person name="Banfield J.F."/>
        </authorList>
    </citation>
    <scope>NUCLEOTIDE SEQUENCE</scope>
    <source>
        <strain evidence="1">NC_groundwater_1664_Pr3_B-0.1um_52_9</strain>
    </source>
</reference>
<gene>
    <name evidence="1" type="ORF">HY912_17685</name>
</gene>
<name>A0A9D6Z4S6_9BACT</name>
<protein>
    <submittedName>
        <fullName evidence="1">Uncharacterized protein</fullName>
    </submittedName>
</protein>
<dbReference type="Proteomes" id="UP000807825">
    <property type="component" value="Unassembled WGS sequence"/>
</dbReference>
<comment type="caution">
    <text evidence="1">The sequence shown here is derived from an EMBL/GenBank/DDBJ whole genome shotgun (WGS) entry which is preliminary data.</text>
</comment>
<dbReference type="AlphaFoldDB" id="A0A9D6Z4S6"/>